<dbReference type="RefSeq" id="WP_378164988.1">
    <property type="nucleotide sequence ID" value="NZ_JBHSBU010000001.1"/>
</dbReference>
<dbReference type="InterPro" id="IPR052032">
    <property type="entry name" value="ATP-dep_AA_Ligase"/>
</dbReference>
<dbReference type="PANTHER" id="PTHR43585">
    <property type="entry name" value="FUMIPYRROLE BIOSYNTHESIS PROTEIN C"/>
    <property type="match status" value="1"/>
</dbReference>
<proteinExistence type="predicted"/>
<feature type="domain" description="ATP-grasp" evidence="5">
    <location>
        <begin position="119"/>
        <end position="311"/>
    </location>
</feature>
<dbReference type="PROSITE" id="PS50975">
    <property type="entry name" value="ATP_GRASP"/>
    <property type="match status" value="1"/>
</dbReference>
<organism evidence="6 7">
    <name type="scientific">Chitinimonas lacunae</name>
    <dbReference type="NCBI Taxonomy" id="1963018"/>
    <lineage>
        <taxon>Bacteria</taxon>
        <taxon>Pseudomonadati</taxon>
        <taxon>Pseudomonadota</taxon>
        <taxon>Betaproteobacteria</taxon>
        <taxon>Neisseriales</taxon>
        <taxon>Chitinibacteraceae</taxon>
        <taxon>Chitinimonas</taxon>
    </lineage>
</organism>
<evidence type="ECO:0000256" key="3">
    <source>
        <dbReference type="ARBA" id="ARBA00022840"/>
    </source>
</evidence>
<name>A0ABV8MRK6_9NEIS</name>
<dbReference type="InterPro" id="IPR011761">
    <property type="entry name" value="ATP-grasp"/>
</dbReference>
<keyword evidence="7" id="KW-1185">Reference proteome</keyword>
<dbReference type="InterPro" id="IPR040570">
    <property type="entry name" value="LAL_C2"/>
</dbReference>
<dbReference type="Gene3D" id="3.40.50.20">
    <property type="match status" value="1"/>
</dbReference>
<dbReference type="PANTHER" id="PTHR43585:SF2">
    <property type="entry name" value="ATP-GRASP ENZYME FSQD"/>
    <property type="match status" value="1"/>
</dbReference>
<dbReference type="Pfam" id="PF18603">
    <property type="entry name" value="LAL_C2"/>
    <property type="match status" value="1"/>
</dbReference>
<dbReference type="InterPro" id="IPR013815">
    <property type="entry name" value="ATP_grasp_subdomain_1"/>
</dbReference>
<evidence type="ECO:0000256" key="1">
    <source>
        <dbReference type="ARBA" id="ARBA00022598"/>
    </source>
</evidence>
<protein>
    <submittedName>
        <fullName evidence="6">ATP-grasp domain-containing protein</fullName>
    </submittedName>
</protein>
<keyword evidence="1" id="KW-0436">Ligase</keyword>
<evidence type="ECO:0000259" key="5">
    <source>
        <dbReference type="PROSITE" id="PS50975"/>
    </source>
</evidence>
<gene>
    <name evidence="6" type="ORF">ACFOW7_13230</name>
</gene>
<dbReference type="Proteomes" id="UP001595791">
    <property type="component" value="Unassembled WGS sequence"/>
</dbReference>
<evidence type="ECO:0000313" key="7">
    <source>
        <dbReference type="Proteomes" id="UP001595791"/>
    </source>
</evidence>
<dbReference type="SUPFAM" id="SSF56059">
    <property type="entry name" value="Glutathione synthetase ATP-binding domain-like"/>
    <property type="match status" value="1"/>
</dbReference>
<keyword evidence="3 4" id="KW-0067">ATP-binding</keyword>
<reference evidence="7" key="1">
    <citation type="journal article" date="2019" name="Int. J. Syst. Evol. Microbiol.">
        <title>The Global Catalogue of Microorganisms (GCM) 10K type strain sequencing project: providing services to taxonomists for standard genome sequencing and annotation.</title>
        <authorList>
            <consortium name="The Broad Institute Genomics Platform"/>
            <consortium name="The Broad Institute Genome Sequencing Center for Infectious Disease"/>
            <person name="Wu L."/>
            <person name="Ma J."/>
        </authorList>
    </citation>
    <scope>NUCLEOTIDE SEQUENCE [LARGE SCALE GENOMIC DNA]</scope>
    <source>
        <strain evidence="7">LMG 29894</strain>
    </source>
</reference>
<sequence length="409" mass="45162">MKTVVFIETNFSGLDAIRYCTEKGYRAVLVTDSFERFRKWFPASCLYKLDLAHMVIQVKNSNDFDEVRQTLQEKLESIDALLTFAEIRTKVAARLCKAFGLRGANLEAIEIAQDKHRFRQVLLERGADTVKSRRIEHISELATLRDQIEYPCFLKPLQGHSSIGAVVCEDASKVDAIVASLSGISEDWISSAFVVEDYLKGQLVSVEMLTTGPGQHQVVGVADRDVIKDSIEVGSSFPLLNEHREAVVRKASQALDAIGYHFGPSHTEIILTDSGPHLVEVNTRVGGSGHSVMLDLSTARSIVGDCIELCLGNLPDTSPLYGIKQGAAWKCFVSDAVGTITHLPTLEAIKRNPGVEEVWLHHEQGDEIKDLNSNYSWIVQVMCTGADQQEAKRNAARAIDFVAEHTVIA</sequence>
<comment type="caution">
    <text evidence="6">The sequence shown here is derived from an EMBL/GenBank/DDBJ whole genome shotgun (WGS) entry which is preliminary data.</text>
</comment>
<dbReference type="EMBL" id="JBHSBU010000001">
    <property type="protein sequence ID" value="MFC4160302.1"/>
    <property type="molecule type" value="Genomic_DNA"/>
</dbReference>
<accession>A0ABV8MRK6</accession>
<evidence type="ECO:0000256" key="4">
    <source>
        <dbReference type="PROSITE-ProRule" id="PRU00409"/>
    </source>
</evidence>
<evidence type="ECO:0000256" key="2">
    <source>
        <dbReference type="ARBA" id="ARBA00022741"/>
    </source>
</evidence>
<dbReference type="Pfam" id="PF13535">
    <property type="entry name" value="ATP-grasp_4"/>
    <property type="match status" value="1"/>
</dbReference>
<dbReference type="Gene3D" id="3.30.470.20">
    <property type="entry name" value="ATP-grasp fold, B domain"/>
    <property type="match status" value="1"/>
</dbReference>
<evidence type="ECO:0000313" key="6">
    <source>
        <dbReference type="EMBL" id="MFC4160302.1"/>
    </source>
</evidence>
<keyword evidence="2 4" id="KW-0547">Nucleotide-binding</keyword>
<dbReference type="Gene3D" id="3.30.1490.20">
    <property type="entry name" value="ATP-grasp fold, A domain"/>
    <property type="match status" value="1"/>
</dbReference>